<dbReference type="InterPro" id="IPR050624">
    <property type="entry name" value="HTH-type_Tx_Regulator"/>
</dbReference>
<reference evidence="4 5" key="1">
    <citation type="journal article" date="2012" name="BMC Genomics">
        <title>Genomic sequence analysis and characterization of Sneathia amnii sp. nov.</title>
        <authorList>
            <consortium name="Vaginal Microbiome Consortium (additional members)"/>
            <person name="Harwich M.D.Jr."/>
            <person name="Serrano M.G."/>
            <person name="Fettweis J.M."/>
            <person name="Alves J.M."/>
            <person name="Reimers M.A."/>
            <person name="Buck G.A."/>
            <person name="Jefferson K.K."/>
        </authorList>
    </citation>
    <scope>NUCLEOTIDE SEQUENCE [LARGE SCALE GENOMIC DNA]</scope>
    <source>
        <strain evidence="4 5">SN35</strain>
    </source>
</reference>
<keyword evidence="5" id="KW-1185">Reference proteome</keyword>
<name>A0A0E3ZBT3_9FUSO</name>
<dbReference type="EMBL" id="CP011280">
    <property type="protein sequence ID" value="AKC95706.1"/>
    <property type="molecule type" value="Genomic_DNA"/>
</dbReference>
<feature type="DNA-binding region" description="H-T-H motif" evidence="2">
    <location>
        <begin position="27"/>
        <end position="46"/>
    </location>
</feature>
<dbReference type="PANTHER" id="PTHR43479">
    <property type="entry name" value="ACREF/ENVCD OPERON REPRESSOR-RELATED"/>
    <property type="match status" value="1"/>
</dbReference>
<evidence type="ECO:0000256" key="2">
    <source>
        <dbReference type="PROSITE-ProRule" id="PRU00335"/>
    </source>
</evidence>
<dbReference type="Pfam" id="PF00440">
    <property type="entry name" value="TetR_N"/>
    <property type="match status" value="1"/>
</dbReference>
<gene>
    <name evidence="4" type="ORF">VC03_04220</name>
</gene>
<dbReference type="AlphaFoldDB" id="A0A0E3ZBT3"/>
<evidence type="ECO:0000313" key="4">
    <source>
        <dbReference type="EMBL" id="AKC95706.1"/>
    </source>
</evidence>
<accession>A0A0E3ZBT3</accession>
<protein>
    <recommendedName>
        <fullName evidence="3">HTH tetR-type domain-containing protein</fullName>
    </recommendedName>
</protein>
<evidence type="ECO:0000256" key="1">
    <source>
        <dbReference type="ARBA" id="ARBA00023125"/>
    </source>
</evidence>
<organism evidence="4 5">
    <name type="scientific">Sneathia vaginalis</name>
    <dbReference type="NCBI Taxonomy" id="187101"/>
    <lineage>
        <taxon>Bacteria</taxon>
        <taxon>Fusobacteriati</taxon>
        <taxon>Fusobacteriota</taxon>
        <taxon>Fusobacteriia</taxon>
        <taxon>Fusobacteriales</taxon>
        <taxon>Leptotrichiaceae</taxon>
        <taxon>Sneathia</taxon>
    </lineage>
</organism>
<dbReference type="OrthoDB" id="9814200at2"/>
<dbReference type="STRING" id="187101.VC03_04220"/>
<dbReference type="SUPFAM" id="SSF46689">
    <property type="entry name" value="Homeodomain-like"/>
    <property type="match status" value="1"/>
</dbReference>
<dbReference type="PANTHER" id="PTHR43479:SF11">
    <property type="entry name" value="ACREF_ENVCD OPERON REPRESSOR-RELATED"/>
    <property type="match status" value="1"/>
</dbReference>
<evidence type="ECO:0000313" key="5">
    <source>
        <dbReference type="Proteomes" id="UP000033103"/>
    </source>
</evidence>
<proteinExistence type="predicted"/>
<dbReference type="PROSITE" id="PS50977">
    <property type="entry name" value="HTH_TETR_2"/>
    <property type="match status" value="1"/>
</dbReference>
<dbReference type="InterPro" id="IPR001647">
    <property type="entry name" value="HTH_TetR"/>
</dbReference>
<dbReference type="RefSeq" id="WP_046328811.1">
    <property type="nucleotide sequence ID" value="NZ_CP011280.1"/>
</dbReference>
<evidence type="ECO:0000259" key="3">
    <source>
        <dbReference type="PROSITE" id="PS50977"/>
    </source>
</evidence>
<dbReference type="GO" id="GO:0003677">
    <property type="term" value="F:DNA binding"/>
    <property type="evidence" value="ECO:0007669"/>
    <property type="project" value="UniProtKB-UniRule"/>
</dbReference>
<dbReference type="Proteomes" id="UP000033103">
    <property type="component" value="Chromosome"/>
</dbReference>
<feature type="domain" description="HTH tetR-type" evidence="3">
    <location>
        <begin position="4"/>
        <end position="64"/>
    </location>
</feature>
<dbReference type="PRINTS" id="PR00455">
    <property type="entry name" value="HTHTETR"/>
</dbReference>
<dbReference type="PATRIC" id="fig|1069640.6.peg.836"/>
<keyword evidence="1 2" id="KW-0238">DNA-binding</keyword>
<dbReference type="Gene3D" id="1.10.357.10">
    <property type="entry name" value="Tetracycline Repressor, domain 2"/>
    <property type="match status" value="1"/>
</dbReference>
<dbReference type="HOGENOM" id="CLU_069356_6_0_0"/>
<sequence length="211" mass="24896">MNCKFSKDKILKVAKKEFLKKGYKGVSMRHIAKLCKLTTGAIYGNFKNKEDMFNQIILVDMPKIHEVFEIAKSKSLACNKKVVDILKKGIITEEVMDEAMNMYKIMFEYKDSFILLYSSQGTEYEKIVNTFTEEDIKSTIDLYKKVKGVVKIEKYIERILRLIARECFSGAIPFLIDYENYEKAKPYLRLYFKYYLTSFLFLVNYKENLTK</sequence>
<dbReference type="KEGG" id="sns:VC03_04220"/>
<dbReference type="InterPro" id="IPR009057">
    <property type="entry name" value="Homeodomain-like_sf"/>
</dbReference>